<gene>
    <name evidence="8" type="ORF">DdX_10520</name>
</gene>
<dbReference type="Proteomes" id="UP001201812">
    <property type="component" value="Unassembled WGS sequence"/>
</dbReference>
<dbReference type="GO" id="GO:0003993">
    <property type="term" value="F:acid phosphatase activity"/>
    <property type="evidence" value="ECO:0007669"/>
    <property type="project" value="UniProtKB-EC"/>
</dbReference>
<comment type="caution">
    <text evidence="8">The sequence shown here is derived from an EMBL/GenBank/DDBJ whole genome shotgun (WGS) entry which is preliminary data.</text>
</comment>
<evidence type="ECO:0000256" key="5">
    <source>
        <dbReference type="ARBA" id="ARBA00022801"/>
    </source>
</evidence>
<dbReference type="SUPFAM" id="SSF53254">
    <property type="entry name" value="Phosphoglycerate mutase-like"/>
    <property type="match status" value="1"/>
</dbReference>
<dbReference type="Gene3D" id="3.40.50.1240">
    <property type="entry name" value="Phosphoglycerate mutase-like"/>
    <property type="match status" value="1"/>
</dbReference>
<dbReference type="InterPro" id="IPR050645">
    <property type="entry name" value="Histidine_acid_phosphatase"/>
</dbReference>
<dbReference type="CDD" id="cd07061">
    <property type="entry name" value="HP_HAP_like"/>
    <property type="match status" value="1"/>
</dbReference>
<proteinExistence type="inferred from homology"/>
<comment type="catalytic activity">
    <reaction evidence="1">
        <text>a phosphate monoester + H2O = an alcohol + phosphate</text>
        <dbReference type="Rhea" id="RHEA:15017"/>
        <dbReference type="ChEBI" id="CHEBI:15377"/>
        <dbReference type="ChEBI" id="CHEBI:30879"/>
        <dbReference type="ChEBI" id="CHEBI:43474"/>
        <dbReference type="ChEBI" id="CHEBI:67140"/>
        <dbReference type="EC" id="3.1.3.2"/>
    </reaction>
</comment>
<keyword evidence="6" id="KW-1015">Disulfide bond</keyword>
<dbReference type="PANTHER" id="PTHR11567:SF211">
    <property type="entry name" value="PROSTATIC ACID PHOSPHATASE"/>
    <property type="match status" value="1"/>
</dbReference>
<evidence type="ECO:0000256" key="3">
    <source>
        <dbReference type="ARBA" id="ARBA00012646"/>
    </source>
</evidence>
<evidence type="ECO:0000256" key="2">
    <source>
        <dbReference type="ARBA" id="ARBA00005375"/>
    </source>
</evidence>
<evidence type="ECO:0000256" key="1">
    <source>
        <dbReference type="ARBA" id="ARBA00000032"/>
    </source>
</evidence>
<keyword evidence="7" id="KW-0325">Glycoprotein</keyword>
<evidence type="ECO:0000256" key="4">
    <source>
        <dbReference type="ARBA" id="ARBA00022729"/>
    </source>
</evidence>
<accession>A0AAD4N2P3</accession>
<dbReference type="EC" id="3.1.3.2" evidence="3"/>
<evidence type="ECO:0000313" key="8">
    <source>
        <dbReference type="EMBL" id="KAI1710820.1"/>
    </source>
</evidence>
<evidence type="ECO:0000256" key="7">
    <source>
        <dbReference type="ARBA" id="ARBA00023180"/>
    </source>
</evidence>
<dbReference type="InterPro" id="IPR029033">
    <property type="entry name" value="His_PPase_superfam"/>
</dbReference>
<dbReference type="PANTHER" id="PTHR11567">
    <property type="entry name" value="ACID PHOSPHATASE-RELATED"/>
    <property type="match status" value="1"/>
</dbReference>
<reference evidence="8" key="1">
    <citation type="submission" date="2022-01" db="EMBL/GenBank/DDBJ databases">
        <title>Genome Sequence Resource for Two Populations of Ditylenchus destructor, the Migratory Endoparasitic Phytonematode.</title>
        <authorList>
            <person name="Zhang H."/>
            <person name="Lin R."/>
            <person name="Xie B."/>
        </authorList>
    </citation>
    <scope>NUCLEOTIDE SEQUENCE</scope>
    <source>
        <strain evidence="8">BazhouSP</strain>
    </source>
</reference>
<protein>
    <recommendedName>
        <fullName evidence="3">acid phosphatase</fullName>
        <ecNumber evidence="3">3.1.3.2</ecNumber>
    </recommendedName>
</protein>
<dbReference type="InterPro" id="IPR000560">
    <property type="entry name" value="His_Pase_clade-2"/>
</dbReference>
<dbReference type="Pfam" id="PF00328">
    <property type="entry name" value="His_Phos_2"/>
    <property type="match status" value="1"/>
</dbReference>
<name>A0AAD4N2P3_9BILA</name>
<keyword evidence="4" id="KW-0732">Signal</keyword>
<evidence type="ECO:0000256" key="6">
    <source>
        <dbReference type="ARBA" id="ARBA00023157"/>
    </source>
</evidence>
<comment type="similarity">
    <text evidence="2">Belongs to the histidine acid phosphatase family.</text>
</comment>
<keyword evidence="5" id="KW-0378">Hydrolase</keyword>
<keyword evidence="9" id="KW-1185">Reference proteome</keyword>
<sequence>MWRHGDRSPIFTYENALHPEDEWPQGWGQLTAKGMQQHFDLGRKLRRKYIETDDLKLNDTHRSKEVYIQSTAVPRTMLSALSNTIGFYGGSGKSGVDYPNVAGWPPFVAVPIHTESFHKVNLYSKSQCPYADKIFDMWDNSPEMAKLRNENKDLFGNLTKFCNRTIDDDNIFRLWDLFFVEGLYSKTYPDWATQDLRNRIVKVTTKLVELSYGFGDVDLASELQKMNSGQLLWNVIDMMRRRADCYGKLPKTVDTRNVTCGSASFLKYRAYSAHDDTMHGLSVGLGFNTSLFDGEVIPPYTSCVTFELWQNASGESYVKVLRWPPSKEAYEDITNLVAGCEQGCTLAQFAKRSERYKLGPTEEEWCRGEQITATEPNSAVSNWSTEVGTLLYMYIAYYALVYALSL</sequence>
<dbReference type="AlphaFoldDB" id="A0AAD4N2P3"/>
<dbReference type="EMBL" id="JAKKPZ010000024">
    <property type="protein sequence ID" value="KAI1710820.1"/>
    <property type="molecule type" value="Genomic_DNA"/>
</dbReference>
<organism evidence="8 9">
    <name type="scientific">Ditylenchus destructor</name>
    <dbReference type="NCBI Taxonomy" id="166010"/>
    <lineage>
        <taxon>Eukaryota</taxon>
        <taxon>Metazoa</taxon>
        <taxon>Ecdysozoa</taxon>
        <taxon>Nematoda</taxon>
        <taxon>Chromadorea</taxon>
        <taxon>Rhabditida</taxon>
        <taxon>Tylenchina</taxon>
        <taxon>Tylenchomorpha</taxon>
        <taxon>Sphaerularioidea</taxon>
        <taxon>Anguinidae</taxon>
        <taxon>Anguininae</taxon>
        <taxon>Ditylenchus</taxon>
    </lineage>
</organism>
<evidence type="ECO:0000313" key="9">
    <source>
        <dbReference type="Proteomes" id="UP001201812"/>
    </source>
</evidence>